<feature type="compositionally biased region" description="Low complexity" evidence="5">
    <location>
        <begin position="1085"/>
        <end position="1098"/>
    </location>
</feature>
<evidence type="ECO:0000256" key="5">
    <source>
        <dbReference type="SAM" id="MobiDB-lite"/>
    </source>
</evidence>
<dbReference type="Gene3D" id="2.130.10.10">
    <property type="entry name" value="YVTN repeat-like/Quinoprotein amine dehydrogenase"/>
    <property type="match status" value="2"/>
</dbReference>
<dbReference type="InterPro" id="IPR036047">
    <property type="entry name" value="F-box-like_dom_sf"/>
</dbReference>
<dbReference type="PANTHER" id="PTHR19872">
    <property type="entry name" value="UBIQUITIN LIGASE SPECIFICITY FACTOR/HREP PROTEIN"/>
    <property type="match status" value="1"/>
</dbReference>
<gene>
    <name evidence="6" type="ORF">PTSG_07654</name>
</gene>
<feature type="region of interest" description="Disordered" evidence="5">
    <location>
        <begin position="1312"/>
        <end position="1338"/>
    </location>
</feature>
<protein>
    <submittedName>
        <fullName evidence="6">Uncharacterized protein</fullName>
    </submittedName>
</protein>
<feature type="region of interest" description="Disordered" evidence="5">
    <location>
        <begin position="1006"/>
        <end position="1108"/>
    </location>
</feature>
<feature type="compositionally biased region" description="Low complexity" evidence="5">
    <location>
        <begin position="1475"/>
        <end position="1502"/>
    </location>
</feature>
<keyword evidence="2" id="KW-0677">Repeat</keyword>
<dbReference type="Pfam" id="PF00400">
    <property type="entry name" value="WD40"/>
    <property type="match status" value="1"/>
</dbReference>
<feature type="repeat" description="WD" evidence="4">
    <location>
        <begin position="634"/>
        <end position="668"/>
    </location>
</feature>
<evidence type="ECO:0000313" key="7">
    <source>
        <dbReference type="Proteomes" id="UP000007799"/>
    </source>
</evidence>
<dbReference type="eggNOG" id="KOG0274">
    <property type="taxonomic scope" value="Eukaryota"/>
</dbReference>
<dbReference type="KEGG" id="sre:PTSG_07654"/>
<dbReference type="SMART" id="SM00320">
    <property type="entry name" value="WD40"/>
    <property type="match status" value="5"/>
</dbReference>
<dbReference type="EMBL" id="GL832974">
    <property type="protein sequence ID" value="EGD76539.1"/>
    <property type="molecule type" value="Genomic_DNA"/>
</dbReference>
<feature type="compositionally biased region" description="Basic residues" evidence="5">
    <location>
        <begin position="1436"/>
        <end position="1446"/>
    </location>
</feature>
<dbReference type="Gene3D" id="1.20.1280.50">
    <property type="match status" value="1"/>
</dbReference>
<feature type="compositionally biased region" description="Acidic residues" evidence="5">
    <location>
        <begin position="1457"/>
        <end position="1466"/>
    </location>
</feature>
<feature type="compositionally biased region" description="Polar residues" evidence="5">
    <location>
        <begin position="1315"/>
        <end position="1334"/>
    </location>
</feature>
<dbReference type="PANTHER" id="PTHR19872:SF9">
    <property type="entry name" value="UBIQUITIN-BINDING SDF UBIQUITIN LIGASE COMPLEX SUBUNIT"/>
    <property type="match status" value="1"/>
</dbReference>
<dbReference type="InterPro" id="IPR051075">
    <property type="entry name" value="SCF_subunit_WD-repeat"/>
</dbReference>
<proteinExistence type="predicted"/>
<feature type="region of interest" description="Disordered" evidence="5">
    <location>
        <begin position="372"/>
        <end position="405"/>
    </location>
</feature>
<dbReference type="STRING" id="946362.F2UHE0"/>
<feature type="region of interest" description="Disordered" evidence="5">
    <location>
        <begin position="1353"/>
        <end position="1627"/>
    </location>
</feature>
<dbReference type="PROSITE" id="PS50082">
    <property type="entry name" value="WD_REPEATS_2"/>
    <property type="match status" value="1"/>
</dbReference>
<feature type="compositionally biased region" description="Low complexity" evidence="5">
    <location>
        <begin position="1539"/>
        <end position="1556"/>
    </location>
</feature>
<feature type="compositionally biased region" description="Basic residues" evidence="5">
    <location>
        <begin position="763"/>
        <end position="775"/>
    </location>
</feature>
<organism evidence="7">
    <name type="scientific">Salpingoeca rosetta (strain ATCC 50818 / BSB-021)</name>
    <dbReference type="NCBI Taxonomy" id="946362"/>
    <lineage>
        <taxon>Eukaryota</taxon>
        <taxon>Choanoflagellata</taxon>
        <taxon>Craspedida</taxon>
        <taxon>Salpingoecidae</taxon>
        <taxon>Salpingoeca</taxon>
    </lineage>
</organism>
<dbReference type="InterPro" id="IPR001680">
    <property type="entry name" value="WD40_rpt"/>
</dbReference>
<feature type="region of interest" description="Disordered" evidence="5">
    <location>
        <begin position="298"/>
        <end position="328"/>
    </location>
</feature>
<dbReference type="RefSeq" id="XP_004991453.1">
    <property type="nucleotide sequence ID" value="XM_004991396.1"/>
</dbReference>
<feature type="compositionally biased region" description="Low complexity" evidence="5">
    <location>
        <begin position="1205"/>
        <end position="1216"/>
    </location>
</feature>
<dbReference type="SUPFAM" id="SSF81383">
    <property type="entry name" value="F-box domain"/>
    <property type="match status" value="1"/>
</dbReference>
<dbReference type="InterPro" id="IPR015943">
    <property type="entry name" value="WD40/YVTN_repeat-like_dom_sf"/>
</dbReference>
<feature type="region of interest" description="Disordered" evidence="5">
    <location>
        <begin position="1131"/>
        <end position="1271"/>
    </location>
</feature>
<evidence type="ECO:0000256" key="1">
    <source>
        <dbReference type="ARBA" id="ARBA00022574"/>
    </source>
</evidence>
<feature type="compositionally biased region" description="Low complexity" evidence="5">
    <location>
        <begin position="372"/>
        <end position="399"/>
    </location>
</feature>
<feature type="compositionally biased region" description="Low complexity" evidence="5">
    <location>
        <begin position="1008"/>
        <end position="1020"/>
    </location>
</feature>
<feature type="compositionally biased region" description="Low complexity" evidence="5">
    <location>
        <begin position="1245"/>
        <end position="1259"/>
    </location>
</feature>
<name>F2UHE0_SALR5</name>
<feature type="compositionally biased region" description="Low complexity" evidence="5">
    <location>
        <begin position="1401"/>
        <end position="1426"/>
    </location>
</feature>
<feature type="compositionally biased region" description="Basic and acidic residues" evidence="5">
    <location>
        <begin position="846"/>
        <end position="862"/>
    </location>
</feature>
<evidence type="ECO:0000256" key="3">
    <source>
        <dbReference type="ARBA" id="ARBA00022786"/>
    </source>
</evidence>
<dbReference type="PROSITE" id="PS00678">
    <property type="entry name" value="WD_REPEATS_1"/>
    <property type="match status" value="1"/>
</dbReference>
<dbReference type="Proteomes" id="UP000007799">
    <property type="component" value="Unassembled WGS sequence"/>
</dbReference>
<dbReference type="GeneID" id="16072013"/>
<dbReference type="InterPro" id="IPR036322">
    <property type="entry name" value="WD40_repeat_dom_sf"/>
</dbReference>
<reference evidence="6" key="1">
    <citation type="submission" date="2009-08" db="EMBL/GenBank/DDBJ databases">
        <title>Annotation of Salpingoeca rosetta.</title>
        <authorList>
            <consortium name="The Broad Institute Genome Sequencing Platform"/>
            <person name="Russ C."/>
            <person name="Cuomo C."/>
            <person name="Burger G."/>
            <person name="Gray M.W."/>
            <person name="Holland P.W.H."/>
            <person name="King N."/>
            <person name="Lang F.B.F."/>
            <person name="Roger A.J."/>
            <person name="Ruiz-Trillo I."/>
            <person name="Young S.K."/>
            <person name="Zeng Q."/>
            <person name="Gargeya S."/>
            <person name="Alvarado L."/>
            <person name="Berlin A."/>
            <person name="Chapman S.B."/>
            <person name="Chen Z."/>
            <person name="Freedman E."/>
            <person name="Gellesch M."/>
            <person name="Goldberg J."/>
            <person name="Griggs A."/>
            <person name="Gujja S."/>
            <person name="Heilman E."/>
            <person name="Heiman D."/>
            <person name="Howarth C."/>
            <person name="Mehta T."/>
            <person name="Neiman D."/>
            <person name="Pearson M."/>
            <person name="Roberts A."/>
            <person name="Saif S."/>
            <person name="Shea T."/>
            <person name="Shenoy N."/>
            <person name="Sisk P."/>
            <person name="Stolte C."/>
            <person name="Sykes S."/>
            <person name="White J."/>
            <person name="Yandava C."/>
            <person name="Haas B."/>
            <person name="Nusbaum C."/>
            <person name="Birren B."/>
        </authorList>
    </citation>
    <scope>NUCLEOTIDE SEQUENCE [LARGE SCALE GENOMIC DNA]</scope>
    <source>
        <strain evidence="6">ATCC 50818</strain>
    </source>
</reference>
<keyword evidence="3" id="KW-0833">Ubl conjugation pathway</keyword>
<feature type="compositionally biased region" description="Gly residues" evidence="5">
    <location>
        <begin position="1524"/>
        <end position="1538"/>
    </location>
</feature>
<feature type="region of interest" description="Disordered" evidence="5">
    <location>
        <begin position="751"/>
        <end position="862"/>
    </location>
</feature>
<feature type="compositionally biased region" description="Basic and acidic residues" evidence="5">
    <location>
        <begin position="1133"/>
        <end position="1142"/>
    </location>
</feature>
<dbReference type="OrthoDB" id="674604at2759"/>
<feature type="compositionally biased region" description="Basic and acidic residues" evidence="5">
    <location>
        <begin position="316"/>
        <end position="325"/>
    </location>
</feature>
<dbReference type="PROSITE" id="PS50294">
    <property type="entry name" value="WD_REPEATS_REGION"/>
    <property type="match status" value="1"/>
</dbReference>
<evidence type="ECO:0000313" key="6">
    <source>
        <dbReference type="EMBL" id="EGD76539.1"/>
    </source>
</evidence>
<feature type="compositionally biased region" description="Low complexity" evidence="5">
    <location>
        <begin position="1613"/>
        <end position="1623"/>
    </location>
</feature>
<keyword evidence="7" id="KW-1185">Reference proteome</keyword>
<evidence type="ECO:0000256" key="4">
    <source>
        <dbReference type="PROSITE-ProRule" id="PRU00221"/>
    </source>
</evidence>
<dbReference type="InParanoid" id="F2UHE0"/>
<feature type="compositionally biased region" description="Low complexity" evidence="5">
    <location>
        <begin position="803"/>
        <end position="819"/>
    </location>
</feature>
<sequence length="1639" mass="173732">MADRVSLASNCNAACSSYLKLQRRCGRCDGCAALSSMGSSPDWLQALSETDQQEFLSMLLAESQLSLVRQLAVILGPLVGTRDAFYERGSAFNYARDVATESEHRNRNSPVSLQDRLGAYGASPRLHQAAIHHSRAVRCSISGVVDDEQHRRRRLSSLSRSMPAPLNAASEVGVSQGAAQFVPTLMGLQPATVAHIHRRLNAPGLAARLQAASAVGQQAVDATADAMLQWYLQGNTSDTARLIAWRLLLTRISRPTLQYLAGRTTAALRAFENQGGDAGGEGMDVRLLEAQAAAEMATIQAAHSSDTASRSKPKRSSKEVDRGDGRSIQLSLSARASVSCSASDIKSTSAAESKKQAVAVPSQLTAVASASAASTSSSSSSPPSTASSGSKGPPTTSTAKCSAPNMPSATTLAAAASVDDNDAYRGKGNSDDVLVVDDDNDDDVRFDMIAALPSFLAQHVLSMLPASDLKVTAQVSPYWAQLTAVVQHHKALRQDALEGMMAVRGPAQADERTRLAPISCPTRAPGSSELLRLPSRDFFTGSFACIRLPDTLRDMHHLFVAVDPRGRHCITGGASRDAVVRDAVTGEVLARVRGHAGGVLGGAELLSRDVYATASMDASVRLWQRGTLKPVGVLHGHIKAVSHLAWDELNDTLVSASLDRRVILWDLDLQRPHASKHVVRAPGSIHCLAIHHHVCAVGLSDASVTLFDISSRKFVPAGRVVIAPLPTASPNVTLMGLQAAATAATAATVHATDGRQVDGSTQHKAKRRASRRARARGSNANLPDRGGDGGGGGTSNTASMGDATVSTAATTGASNNESSDVTNGSSKRASFGKAKSDASAAVVASEGEKHGDGDYSKHSKHGVDSLGKPYIESLAITPHFVGVGMADGRAYVLGREAITWPAAQPRSSEASKGKAAPATDASDVEVACFTHPKAVSCLRLLYLRLVTGCADGSIRLFSLPTRQCVRIFRVLGNMSPVRSFAFENLRSLVVSTDDALALLDFGEDATKDTTPTAAHAPTTSSDEHGDGGSDGGSDGGREWLRNMQSAGRRSAATSRSSAMATRPATRASSTRATTPSLGETVLKMRQQQQQQSRWQQARVKSGMGDGEEGEGAVLKLWHTEDELLVQQLQAQPEPHRPQEHMHGHMQQGKQHQLSQPEEDEDEEQEAGKNNQEQKQQLLLQQREEEKTISQQRWPVAAVGREGSRDAAISRSDSDAGSEGDVFGRSANPVALDGEGRVGKRTQRQRSASTGAVTSSSTATRRQRARAGSVHVGMATPSTEATRRVSAIATSTPASGNMSQRLRRLSLAGRMHHVGASTQGARRTTRGVSESSARGNDTGPAVVVAAAAAAVDGADDGGKYHNAWTRGRRSSRRARSRSSSNSIGDMPDDTAVMSSNRKTTGRRTTLAATGDANALRRSSLRVSSSPSTMQPPSDSPRRHRRTLHHLYRLTVSASQPLQEEDEGEDGGCQEPRGPRATSTAVSTSTHVTASTNTSTTTSTTVSSPDAQSALHGHLPSAELKSFLGRSGGGRTASDGGGRNGNTRISTTSTAMTTSSRGTHAHRHASLSPRRPTTHEPHDLQQQQQPRPARGSIAASGSVSKVDRLQQQQRRRRVSQPVSSPRRPSTFGHTFAGEWRRYYKT</sequence>
<keyword evidence="1 4" id="KW-0853">WD repeat</keyword>
<feature type="compositionally biased region" description="Low complexity" evidence="5">
    <location>
        <begin position="1168"/>
        <end position="1180"/>
    </location>
</feature>
<feature type="compositionally biased region" description="Basic residues" evidence="5">
    <location>
        <begin position="1365"/>
        <end position="1375"/>
    </location>
</feature>
<feature type="compositionally biased region" description="Low complexity" evidence="5">
    <location>
        <begin position="1045"/>
        <end position="1076"/>
    </location>
</feature>
<accession>F2UHE0</accession>
<dbReference type="SUPFAM" id="SSF50978">
    <property type="entry name" value="WD40 repeat-like"/>
    <property type="match status" value="1"/>
</dbReference>
<evidence type="ECO:0000256" key="2">
    <source>
        <dbReference type="ARBA" id="ARBA00022737"/>
    </source>
</evidence>
<dbReference type="InterPro" id="IPR019775">
    <property type="entry name" value="WD40_repeat_CS"/>
</dbReference>